<dbReference type="AlphaFoldDB" id="A0A7S2L7T4"/>
<keyword evidence="2" id="KW-0812">Transmembrane</keyword>
<accession>A0A7S2L7T4</accession>
<organism evidence="4">
    <name type="scientific">Leptocylindrus danicus</name>
    <dbReference type="NCBI Taxonomy" id="163516"/>
    <lineage>
        <taxon>Eukaryota</taxon>
        <taxon>Sar</taxon>
        <taxon>Stramenopiles</taxon>
        <taxon>Ochrophyta</taxon>
        <taxon>Bacillariophyta</taxon>
        <taxon>Coscinodiscophyceae</taxon>
        <taxon>Chaetocerotophycidae</taxon>
        <taxon>Leptocylindrales</taxon>
        <taxon>Leptocylindraceae</taxon>
        <taxon>Leptocylindrus</taxon>
    </lineage>
</organism>
<evidence type="ECO:0000313" key="4">
    <source>
        <dbReference type="EMBL" id="CAD9598315.1"/>
    </source>
</evidence>
<feature type="signal peptide" evidence="3">
    <location>
        <begin position="1"/>
        <end position="16"/>
    </location>
</feature>
<evidence type="ECO:0000256" key="3">
    <source>
        <dbReference type="SAM" id="SignalP"/>
    </source>
</evidence>
<keyword evidence="3" id="KW-0732">Signal</keyword>
<name>A0A7S2L7T4_9STRA</name>
<keyword evidence="2" id="KW-0472">Membrane</keyword>
<sequence>MKTISALFLILGACSAFTVNPAASKPSFGVATSTAHSTKRFMFDKTDPETPPTPAAPEPDEDEKKDSILTPKQFRSDDTQWVDNAETANVDFKLSWWGYVVAIYPVVLLLNDAFHFIPEDFKAFTF</sequence>
<evidence type="ECO:0000256" key="1">
    <source>
        <dbReference type="SAM" id="MobiDB-lite"/>
    </source>
</evidence>
<feature type="region of interest" description="Disordered" evidence="1">
    <location>
        <begin position="39"/>
        <end position="78"/>
    </location>
</feature>
<evidence type="ECO:0000256" key="2">
    <source>
        <dbReference type="SAM" id="Phobius"/>
    </source>
</evidence>
<dbReference type="EMBL" id="HBGY01025586">
    <property type="protein sequence ID" value="CAD9598315.1"/>
    <property type="molecule type" value="Transcribed_RNA"/>
</dbReference>
<feature type="transmembrane region" description="Helical" evidence="2">
    <location>
        <begin position="96"/>
        <end position="117"/>
    </location>
</feature>
<proteinExistence type="predicted"/>
<reference evidence="4" key="1">
    <citation type="submission" date="2021-01" db="EMBL/GenBank/DDBJ databases">
        <authorList>
            <person name="Corre E."/>
            <person name="Pelletier E."/>
            <person name="Niang G."/>
            <person name="Scheremetjew M."/>
            <person name="Finn R."/>
            <person name="Kale V."/>
            <person name="Holt S."/>
            <person name="Cochrane G."/>
            <person name="Meng A."/>
            <person name="Brown T."/>
            <person name="Cohen L."/>
        </authorList>
    </citation>
    <scope>NUCLEOTIDE SEQUENCE</scope>
    <source>
        <strain evidence="4">B650</strain>
    </source>
</reference>
<gene>
    <name evidence="4" type="ORF">LDAN0321_LOCUS15790</name>
</gene>
<keyword evidence="2" id="KW-1133">Transmembrane helix</keyword>
<protein>
    <submittedName>
        <fullName evidence="4">Uncharacterized protein</fullName>
    </submittedName>
</protein>
<feature type="chain" id="PRO_5030631944" evidence="3">
    <location>
        <begin position="17"/>
        <end position="126"/>
    </location>
</feature>